<dbReference type="Pfam" id="PF05175">
    <property type="entry name" value="MTS"/>
    <property type="match status" value="1"/>
</dbReference>
<organism evidence="8 9">
    <name type="scientific">Candidatus Magasanikbacteria bacterium CG10_big_fil_rev_8_21_14_0_10_36_16</name>
    <dbReference type="NCBI Taxonomy" id="1974645"/>
    <lineage>
        <taxon>Bacteria</taxon>
        <taxon>Candidatus Magasanikiibacteriota</taxon>
    </lineage>
</organism>
<sequence length="296" mass="33794">MDIKTFLYNSSKRINKLDAEILLAHVIQKTREFLFANPEFEINFWQKIKFEHLVKQRQKNIPVAYLIGHKEFFGLDFLVNKSVLVPRPDTELMVETATTEINKQISINKKFLLIDVGTGSGCIPISILKTQEHKNIKTIAIDVSKKALCVAKKNAKKHNVEIEFLHGNLLEPMFQLSELRTKNTELIITANLPYITEQQFQNEPSIQHEPKLALVADNEDLALYEELLRQISSLAHRSSDGVQSEGGFLVPHSSFLEIDPSQTEKIKILIKKYLPEASIKVEKDLAGLDRLIIIKN</sequence>
<dbReference type="InterPro" id="IPR007848">
    <property type="entry name" value="Small_mtfrase_dom"/>
</dbReference>
<name>A0A2H0TZA7_9BACT</name>
<dbReference type="GO" id="GO:0102559">
    <property type="term" value="F:peptide chain release factor N(5)-glutamine methyltransferase activity"/>
    <property type="evidence" value="ECO:0007669"/>
    <property type="project" value="UniProtKB-EC"/>
</dbReference>
<dbReference type="GO" id="GO:0032259">
    <property type="term" value="P:methylation"/>
    <property type="evidence" value="ECO:0007669"/>
    <property type="project" value="UniProtKB-KW"/>
</dbReference>
<comment type="catalytic activity">
    <reaction evidence="5">
        <text>L-glutaminyl-[peptide chain release factor] + S-adenosyl-L-methionine = N(5)-methyl-L-glutaminyl-[peptide chain release factor] + S-adenosyl-L-homocysteine + H(+)</text>
        <dbReference type="Rhea" id="RHEA:42896"/>
        <dbReference type="Rhea" id="RHEA-COMP:10271"/>
        <dbReference type="Rhea" id="RHEA-COMP:10272"/>
        <dbReference type="ChEBI" id="CHEBI:15378"/>
        <dbReference type="ChEBI" id="CHEBI:30011"/>
        <dbReference type="ChEBI" id="CHEBI:57856"/>
        <dbReference type="ChEBI" id="CHEBI:59789"/>
        <dbReference type="ChEBI" id="CHEBI:61891"/>
        <dbReference type="EC" id="2.1.1.297"/>
    </reaction>
</comment>
<evidence type="ECO:0000256" key="4">
    <source>
        <dbReference type="ARBA" id="ARBA00022691"/>
    </source>
</evidence>
<proteinExistence type="predicted"/>
<keyword evidence="2 8" id="KW-0489">Methyltransferase</keyword>
<dbReference type="SUPFAM" id="SSF53335">
    <property type="entry name" value="S-adenosyl-L-methionine-dependent methyltransferases"/>
    <property type="match status" value="1"/>
</dbReference>
<dbReference type="NCBIfam" id="TIGR03534">
    <property type="entry name" value="RF_mod_PrmC"/>
    <property type="match status" value="1"/>
</dbReference>
<dbReference type="AlphaFoldDB" id="A0A2H0TZA7"/>
<keyword evidence="4" id="KW-0949">S-adenosyl-L-methionine</keyword>
<evidence type="ECO:0000256" key="5">
    <source>
        <dbReference type="ARBA" id="ARBA00048391"/>
    </source>
</evidence>
<reference evidence="9" key="1">
    <citation type="submission" date="2017-09" db="EMBL/GenBank/DDBJ databases">
        <title>Depth-based differentiation of microbial function through sediment-hosted aquifers and enrichment of novel symbionts in the deep terrestrial subsurface.</title>
        <authorList>
            <person name="Probst A.J."/>
            <person name="Ladd B."/>
            <person name="Jarett J.K."/>
            <person name="Geller-Mcgrath D.E."/>
            <person name="Sieber C.M.K."/>
            <person name="Emerson J.B."/>
            <person name="Anantharaman K."/>
            <person name="Thomas B.C."/>
            <person name="Malmstrom R."/>
            <person name="Stieglmeier M."/>
            <person name="Klingl A."/>
            <person name="Woyke T."/>
            <person name="Ryan C.M."/>
            <person name="Banfield J.F."/>
        </authorList>
    </citation>
    <scope>NUCLEOTIDE SEQUENCE [LARGE SCALE GENOMIC DNA]</scope>
</reference>
<evidence type="ECO:0000256" key="3">
    <source>
        <dbReference type="ARBA" id="ARBA00022679"/>
    </source>
</evidence>
<evidence type="ECO:0000313" key="8">
    <source>
        <dbReference type="EMBL" id="PIR78554.1"/>
    </source>
</evidence>
<evidence type="ECO:0000259" key="6">
    <source>
        <dbReference type="Pfam" id="PF05175"/>
    </source>
</evidence>
<dbReference type="CDD" id="cd02440">
    <property type="entry name" value="AdoMet_MTases"/>
    <property type="match status" value="1"/>
</dbReference>
<evidence type="ECO:0000259" key="7">
    <source>
        <dbReference type="Pfam" id="PF17827"/>
    </source>
</evidence>
<dbReference type="PANTHER" id="PTHR18895">
    <property type="entry name" value="HEMK METHYLTRANSFERASE"/>
    <property type="match status" value="1"/>
</dbReference>
<dbReference type="PANTHER" id="PTHR18895:SF74">
    <property type="entry name" value="MTRF1L RELEASE FACTOR GLUTAMINE METHYLTRANSFERASE"/>
    <property type="match status" value="1"/>
</dbReference>
<keyword evidence="3 8" id="KW-0808">Transferase</keyword>
<feature type="domain" description="Methyltransferase small" evidence="6">
    <location>
        <begin position="109"/>
        <end position="173"/>
    </location>
</feature>
<evidence type="ECO:0000256" key="2">
    <source>
        <dbReference type="ARBA" id="ARBA00022603"/>
    </source>
</evidence>
<dbReference type="Gene3D" id="1.10.8.10">
    <property type="entry name" value="DNA helicase RuvA subunit, C-terminal domain"/>
    <property type="match status" value="1"/>
</dbReference>
<feature type="domain" description="Release factor glutamine methyltransferase N-terminal" evidence="7">
    <location>
        <begin position="15"/>
        <end position="68"/>
    </location>
</feature>
<comment type="caution">
    <text evidence="8">The sequence shown here is derived from an EMBL/GenBank/DDBJ whole genome shotgun (WGS) entry which is preliminary data.</text>
</comment>
<dbReference type="Gene3D" id="3.40.50.150">
    <property type="entry name" value="Vaccinia Virus protein VP39"/>
    <property type="match status" value="1"/>
</dbReference>
<dbReference type="EC" id="2.1.1.297" evidence="1"/>
<dbReference type="InterPro" id="IPR029063">
    <property type="entry name" value="SAM-dependent_MTases_sf"/>
</dbReference>
<dbReference type="InterPro" id="IPR040758">
    <property type="entry name" value="PrmC_N"/>
</dbReference>
<dbReference type="InterPro" id="IPR019874">
    <property type="entry name" value="RF_methyltr_PrmC"/>
</dbReference>
<dbReference type="Pfam" id="PF17827">
    <property type="entry name" value="PrmC_N"/>
    <property type="match status" value="1"/>
</dbReference>
<accession>A0A2H0TZA7</accession>
<dbReference type="Proteomes" id="UP000230852">
    <property type="component" value="Unassembled WGS sequence"/>
</dbReference>
<protein>
    <recommendedName>
        <fullName evidence="1">peptide chain release factor N(5)-glutamine methyltransferase</fullName>
        <ecNumber evidence="1">2.1.1.297</ecNumber>
    </recommendedName>
</protein>
<dbReference type="InterPro" id="IPR004556">
    <property type="entry name" value="HemK-like"/>
</dbReference>
<evidence type="ECO:0000313" key="9">
    <source>
        <dbReference type="Proteomes" id="UP000230852"/>
    </source>
</evidence>
<gene>
    <name evidence="8" type="primary">prmC</name>
    <name evidence="8" type="ORF">COU28_00945</name>
</gene>
<evidence type="ECO:0000256" key="1">
    <source>
        <dbReference type="ARBA" id="ARBA00012771"/>
    </source>
</evidence>
<dbReference type="EMBL" id="PFBU01000017">
    <property type="protein sequence ID" value="PIR78554.1"/>
    <property type="molecule type" value="Genomic_DNA"/>
</dbReference>
<dbReference type="InterPro" id="IPR050320">
    <property type="entry name" value="N5-glutamine_MTase"/>
</dbReference>
<dbReference type="NCBIfam" id="TIGR00536">
    <property type="entry name" value="hemK_fam"/>
    <property type="match status" value="1"/>
</dbReference>